<name>A0ACB9C3U0_ARCLA</name>
<dbReference type="Proteomes" id="UP001055879">
    <property type="component" value="Linkage Group LG05"/>
</dbReference>
<gene>
    <name evidence="1" type="ORF">L6452_17530</name>
</gene>
<keyword evidence="2" id="KW-1185">Reference proteome</keyword>
<dbReference type="EMBL" id="CM042051">
    <property type="protein sequence ID" value="KAI3728885.1"/>
    <property type="molecule type" value="Genomic_DNA"/>
</dbReference>
<sequence>MSEMVDEFRNESEDSIQILSQRIRVAEQLYSETKDWYKKTNDKYEQDRIDNVLAFRSIKLVMATVSDTLNVSEMLELRFVDCCEDFMNHMSKVSCKIYFVKD</sequence>
<protein>
    <submittedName>
        <fullName evidence="1">Uncharacterized protein</fullName>
    </submittedName>
</protein>
<reference evidence="2" key="1">
    <citation type="journal article" date="2022" name="Mol. Ecol. Resour.">
        <title>The genomes of chicory, endive, great burdock and yacon provide insights into Asteraceae palaeo-polyploidization history and plant inulin production.</title>
        <authorList>
            <person name="Fan W."/>
            <person name="Wang S."/>
            <person name="Wang H."/>
            <person name="Wang A."/>
            <person name="Jiang F."/>
            <person name="Liu H."/>
            <person name="Zhao H."/>
            <person name="Xu D."/>
            <person name="Zhang Y."/>
        </authorList>
    </citation>
    <scope>NUCLEOTIDE SEQUENCE [LARGE SCALE GENOMIC DNA]</scope>
    <source>
        <strain evidence="2">cv. Niubang</strain>
    </source>
</reference>
<evidence type="ECO:0000313" key="1">
    <source>
        <dbReference type="EMBL" id="KAI3728885.1"/>
    </source>
</evidence>
<evidence type="ECO:0000313" key="2">
    <source>
        <dbReference type="Proteomes" id="UP001055879"/>
    </source>
</evidence>
<reference evidence="1 2" key="2">
    <citation type="journal article" date="2022" name="Mol. Ecol. Resour.">
        <title>The genomes of chicory, endive, great burdock and yacon provide insights into Asteraceae paleo-polyploidization history and plant inulin production.</title>
        <authorList>
            <person name="Fan W."/>
            <person name="Wang S."/>
            <person name="Wang H."/>
            <person name="Wang A."/>
            <person name="Jiang F."/>
            <person name="Liu H."/>
            <person name="Zhao H."/>
            <person name="Xu D."/>
            <person name="Zhang Y."/>
        </authorList>
    </citation>
    <scope>NUCLEOTIDE SEQUENCE [LARGE SCALE GENOMIC DNA]</scope>
    <source>
        <strain evidence="2">cv. Niubang</strain>
    </source>
</reference>
<comment type="caution">
    <text evidence="1">The sequence shown here is derived from an EMBL/GenBank/DDBJ whole genome shotgun (WGS) entry which is preliminary data.</text>
</comment>
<accession>A0ACB9C3U0</accession>
<organism evidence="1 2">
    <name type="scientific">Arctium lappa</name>
    <name type="common">Greater burdock</name>
    <name type="synonym">Lappa major</name>
    <dbReference type="NCBI Taxonomy" id="4217"/>
    <lineage>
        <taxon>Eukaryota</taxon>
        <taxon>Viridiplantae</taxon>
        <taxon>Streptophyta</taxon>
        <taxon>Embryophyta</taxon>
        <taxon>Tracheophyta</taxon>
        <taxon>Spermatophyta</taxon>
        <taxon>Magnoliopsida</taxon>
        <taxon>eudicotyledons</taxon>
        <taxon>Gunneridae</taxon>
        <taxon>Pentapetalae</taxon>
        <taxon>asterids</taxon>
        <taxon>campanulids</taxon>
        <taxon>Asterales</taxon>
        <taxon>Asteraceae</taxon>
        <taxon>Carduoideae</taxon>
        <taxon>Cardueae</taxon>
        <taxon>Arctiinae</taxon>
        <taxon>Arctium</taxon>
    </lineage>
</organism>
<proteinExistence type="predicted"/>